<evidence type="ECO:0000313" key="5">
    <source>
        <dbReference type="Proteomes" id="UP000515121"/>
    </source>
</evidence>
<dbReference type="InterPro" id="IPR046431">
    <property type="entry name" value="FAF_dom"/>
</dbReference>
<keyword evidence="3" id="KW-0472">Membrane</keyword>
<dbReference type="PANTHER" id="PTHR33155:SF27">
    <property type="entry name" value="FANTASTIC FOUR-LIKE PROTEIN (DUF3049)"/>
    <property type="match status" value="1"/>
</dbReference>
<feature type="transmembrane region" description="Helical" evidence="3">
    <location>
        <begin position="12"/>
        <end position="34"/>
    </location>
</feature>
<dbReference type="Proteomes" id="UP000515121">
    <property type="component" value="Unplaced"/>
</dbReference>
<dbReference type="KEGG" id="dzi:111294164"/>
<evidence type="ECO:0000256" key="3">
    <source>
        <dbReference type="SAM" id="Phobius"/>
    </source>
</evidence>
<feature type="domain" description="FAF" evidence="4">
    <location>
        <begin position="169"/>
        <end position="222"/>
    </location>
</feature>
<keyword evidence="5" id="KW-1185">Reference proteome</keyword>
<dbReference type="OrthoDB" id="1931928at2759"/>
<keyword evidence="3" id="KW-1133">Transmembrane helix</keyword>
<evidence type="ECO:0000256" key="2">
    <source>
        <dbReference type="SAM" id="MobiDB-lite"/>
    </source>
</evidence>
<dbReference type="GeneID" id="111294164"/>
<gene>
    <name evidence="6" type="primary">LOC111294164</name>
</gene>
<comment type="similarity">
    <text evidence="1">Belongs to the fantastic four family.</text>
</comment>
<reference evidence="6" key="1">
    <citation type="submission" date="2025-08" db="UniProtKB">
        <authorList>
            <consortium name="RefSeq"/>
        </authorList>
    </citation>
    <scope>IDENTIFICATION</scope>
    <source>
        <tissue evidence="6">Fruit stalk</tissue>
    </source>
</reference>
<evidence type="ECO:0000313" key="6">
    <source>
        <dbReference type="RefSeq" id="XP_022743097.1"/>
    </source>
</evidence>
<sequence>MTLFLSPVSFFIYASLFLFALKIILPYCCSQFMLKYFCKKRVLSPPFSKCGLGLITNETTASVNPNVIESSSLLLNIKPMTPTTSLPSKKKDPGGIGFIDDMGSGVDGLMSCTESLGFESCDERRVDDGGDDDENDGDHQHMEFCEGERDRWRRKKISEEKRSERNKKKFPPPLSSLNQNGQPCFYLKPVRKNGKLEITEVRIQRPEILRAVRQNGRLRLHLVSSDACPKINEGEEDEDENEETKREEQEQLEFHLQEVEEEGEKKVVQVSGEGRRCHELVMSHHHHDYPHNHHHNVNDHHSLHLWRQPFVTTR</sequence>
<proteinExistence type="inferred from homology"/>
<name>A0A6P5YS33_DURZI</name>
<evidence type="ECO:0000259" key="4">
    <source>
        <dbReference type="Pfam" id="PF11250"/>
    </source>
</evidence>
<dbReference type="RefSeq" id="XP_022743097.1">
    <property type="nucleotide sequence ID" value="XM_022887362.1"/>
</dbReference>
<dbReference type="InterPro" id="IPR021410">
    <property type="entry name" value="FAF"/>
</dbReference>
<dbReference type="AlphaFoldDB" id="A0A6P5YS33"/>
<dbReference type="Pfam" id="PF11250">
    <property type="entry name" value="FAF"/>
    <property type="match status" value="1"/>
</dbReference>
<accession>A0A6P5YS33</accession>
<feature type="region of interest" description="Disordered" evidence="2">
    <location>
        <begin position="123"/>
        <end position="181"/>
    </location>
</feature>
<evidence type="ECO:0000256" key="1">
    <source>
        <dbReference type="ARBA" id="ARBA00008690"/>
    </source>
</evidence>
<dbReference type="PANTHER" id="PTHR33155">
    <property type="entry name" value="FANTASTIC FOUR-LIKE PROTEIN (DUF3049)"/>
    <property type="match status" value="1"/>
</dbReference>
<keyword evidence="3" id="KW-0812">Transmembrane</keyword>
<feature type="region of interest" description="Disordered" evidence="2">
    <location>
        <begin position="229"/>
        <end position="250"/>
    </location>
</feature>
<organism evidence="5 6">
    <name type="scientific">Durio zibethinus</name>
    <name type="common">Durian</name>
    <dbReference type="NCBI Taxonomy" id="66656"/>
    <lineage>
        <taxon>Eukaryota</taxon>
        <taxon>Viridiplantae</taxon>
        <taxon>Streptophyta</taxon>
        <taxon>Embryophyta</taxon>
        <taxon>Tracheophyta</taxon>
        <taxon>Spermatophyta</taxon>
        <taxon>Magnoliopsida</taxon>
        <taxon>eudicotyledons</taxon>
        <taxon>Gunneridae</taxon>
        <taxon>Pentapetalae</taxon>
        <taxon>rosids</taxon>
        <taxon>malvids</taxon>
        <taxon>Malvales</taxon>
        <taxon>Malvaceae</taxon>
        <taxon>Helicteroideae</taxon>
        <taxon>Durio</taxon>
    </lineage>
</organism>
<protein>
    <submittedName>
        <fullName evidence="6">Uncharacterized protein LOC111294164</fullName>
    </submittedName>
</protein>
<feature type="compositionally biased region" description="Basic and acidic residues" evidence="2">
    <location>
        <begin position="137"/>
        <end position="163"/>
    </location>
</feature>